<sequence>MTRKWNLVAILLAVILLASISPAQPAGQDVREARRRVGVEASPAQPVGQDTTNLRETMQQQRIRALQEQMSELKMQHETLVQQLRAIHAAAVKEKATDTAGRIEKLISERQETHRAKLSDLEQQQQRMMGAMRQRADRPERSGRRGRSAPDVELKSFDGKTHKLSDFQGRIVVLEWFNMECPFSLYHYATKPTMVELANKYRDKEVVWLAVNSTNHTKPETNLAFVKEHKLPFPIIDDRSGQIGRAFGARTTPHMFVIDKDGVIVYQGAIDNAPMGKVEANVANVNYVDQALSQLLAGQPVAMSTTPPYGCSVKYAGQ</sequence>
<dbReference type="CDD" id="cd02969">
    <property type="entry name" value="PRX_like1"/>
    <property type="match status" value="1"/>
</dbReference>
<dbReference type="Proteomes" id="UP001431776">
    <property type="component" value="Unassembled WGS sequence"/>
</dbReference>
<dbReference type="InterPro" id="IPR047262">
    <property type="entry name" value="PRX-like1"/>
</dbReference>
<dbReference type="Gene3D" id="3.40.30.10">
    <property type="entry name" value="Glutaredoxin"/>
    <property type="match status" value="1"/>
</dbReference>
<feature type="region of interest" description="Disordered" evidence="2">
    <location>
        <begin position="119"/>
        <end position="152"/>
    </location>
</feature>
<comment type="caution">
    <text evidence="5">The sequence shown here is derived from an EMBL/GenBank/DDBJ whole genome shotgun (WGS) entry which is preliminary data.</text>
</comment>
<dbReference type="InterPro" id="IPR000866">
    <property type="entry name" value="AhpC/TSA"/>
</dbReference>
<organism evidence="5 6">
    <name type="scientific">Anaerobaca lacustris</name>
    <dbReference type="NCBI Taxonomy" id="3044600"/>
    <lineage>
        <taxon>Bacteria</taxon>
        <taxon>Pseudomonadati</taxon>
        <taxon>Planctomycetota</taxon>
        <taxon>Phycisphaerae</taxon>
        <taxon>Sedimentisphaerales</taxon>
        <taxon>Anaerobacaceae</taxon>
        <taxon>Anaerobaca</taxon>
    </lineage>
</organism>
<evidence type="ECO:0000313" key="5">
    <source>
        <dbReference type="EMBL" id="MDI6449974.1"/>
    </source>
</evidence>
<evidence type="ECO:0000313" key="6">
    <source>
        <dbReference type="Proteomes" id="UP001431776"/>
    </source>
</evidence>
<dbReference type="InterPro" id="IPR036249">
    <property type="entry name" value="Thioredoxin-like_sf"/>
</dbReference>
<evidence type="ECO:0000259" key="4">
    <source>
        <dbReference type="PROSITE" id="PS51352"/>
    </source>
</evidence>
<dbReference type="GO" id="GO:0016209">
    <property type="term" value="F:antioxidant activity"/>
    <property type="evidence" value="ECO:0007669"/>
    <property type="project" value="InterPro"/>
</dbReference>
<feature type="signal peptide" evidence="3">
    <location>
        <begin position="1"/>
        <end position="23"/>
    </location>
</feature>
<feature type="chain" id="PRO_5043913671" evidence="3">
    <location>
        <begin position="24"/>
        <end position="318"/>
    </location>
</feature>
<dbReference type="RefSeq" id="WP_349245382.1">
    <property type="nucleotide sequence ID" value="NZ_JASCXX010000015.1"/>
</dbReference>
<dbReference type="PROSITE" id="PS51352">
    <property type="entry name" value="THIOREDOXIN_2"/>
    <property type="match status" value="1"/>
</dbReference>
<protein>
    <submittedName>
        <fullName evidence="5">Redoxin domain-containing protein</fullName>
    </submittedName>
</protein>
<dbReference type="AlphaFoldDB" id="A0AAW6U209"/>
<keyword evidence="3" id="KW-0732">Signal</keyword>
<evidence type="ECO:0000256" key="3">
    <source>
        <dbReference type="SAM" id="SignalP"/>
    </source>
</evidence>
<evidence type="ECO:0000256" key="2">
    <source>
        <dbReference type="SAM" id="MobiDB-lite"/>
    </source>
</evidence>
<name>A0AAW6U209_9BACT</name>
<dbReference type="SUPFAM" id="SSF52833">
    <property type="entry name" value="Thioredoxin-like"/>
    <property type="match status" value="1"/>
</dbReference>
<dbReference type="PANTHER" id="PTHR43640:SF1">
    <property type="entry name" value="THIOREDOXIN-DEPENDENT PEROXIREDOXIN"/>
    <property type="match status" value="1"/>
</dbReference>
<feature type="compositionally biased region" description="Basic and acidic residues" evidence="2">
    <location>
        <begin position="134"/>
        <end position="152"/>
    </location>
</feature>
<keyword evidence="1" id="KW-0175">Coiled coil</keyword>
<feature type="domain" description="Thioredoxin" evidence="4">
    <location>
        <begin position="143"/>
        <end position="293"/>
    </location>
</feature>
<dbReference type="EMBL" id="JASCXX010000015">
    <property type="protein sequence ID" value="MDI6449974.1"/>
    <property type="molecule type" value="Genomic_DNA"/>
</dbReference>
<dbReference type="Pfam" id="PF00578">
    <property type="entry name" value="AhpC-TSA"/>
    <property type="match status" value="1"/>
</dbReference>
<reference evidence="5" key="1">
    <citation type="submission" date="2023-05" db="EMBL/GenBank/DDBJ databases">
        <title>Anaerotaeda fermentans gen. nov., sp. nov., a novel anaerobic planctomycete of the new family within the order Sedimentisphaerales isolated from Taman Peninsula, Russia.</title>
        <authorList>
            <person name="Khomyakova M.A."/>
            <person name="Merkel A.Y."/>
            <person name="Slobodkin A.I."/>
        </authorList>
    </citation>
    <scope>NUCLEOTIDE SEQUENCE</scope>
    <source>
        <strain evidence="5">M17dextr</strain>
    </source>
</reference>
<dbReference type="InterPro" id="IPR013766">
    <property type="entry name" value="Thioredoxin_domain"/>
</dbReference>
<keyword evidence="6" id="KW-1185">Reference proteome</keyword>
<dbReference type="PANTHER" id="PTHR43640">
    <property type="entry name" value="OS07G0260300 PROTEIN"/>
    <property type="match status" value="1"/>
</dbReference>
<dbReference type="GO" id="GO:0016491">
    <property type="term" value="F:oxidoreductase activity"/>
    <property type="evidence" value="ECO:0007669"/>
    <property type="project" value="InterPro"/>
</dbReference>
<accession>A0AAW6U209</accession>
<feature type="compositionally biased region" description="Low complexity" evidence="2">
    <location>
        <begin position="123"/>
        <end position="133"/>
    </location>
</feature>
<feature type="coiled-coil region" evidence="1">
    <location>
        <begin position="56"/>
        <end position="83"/>
    </location>
</feature>
<proteinExistence type="predicted"/>
<evidence type="ECO:0000256" key="1">
    <source>
        <dbReference type="SAM" id="Coils"/>
    </source>
</evidence>
<gene>
    <name evidence="5" type="ORF">QJ522_13025</name>
</gene>